<name>A0A8S1HQ21_9PELO</name>
<evidence type="ECO:0000313" key="3">
    <source>
        <dbReference type="Proteomes" id="UP000835052"/>
    </source>
</evidence>
<feature type="chain" id="PRO_5035825559" description="TIL domain-containing protein" evidence="1">
    <location>
        <begin position="22"/>
        <end position="97"/>
    </location>
</feature>
<keyword evidence="1" id="KW-0732">Signal</keyword>
<dbReference type="OrthoDB" id="5821553at2759"/>
<comment type="caution">
    <text evidence="2">The sequence shown here is derived from an EMBL/GenBank/DDBJ whole genome shotgun (WGS) entry which is preliminary data.</text>
</comment>
<dbReference type="AlphaFoldDB" id="A0A8S1HQ21"/>
<dbReference type="EMBL" id="CAJGYM010000084">
    <property type="protein sequence ID" value="CAD6197031.1"/>
    <property type="molecule type" value="Genomic_DNA"/>
</dbReference>
<dbReference type="PANTHER" id="PTHR31507:SF3">
    <property type="entry name" value="TIL DOMAIN-CONTAINING PROTEIN"/>
    <property type="match status" value="1"/>
</dbReference>
<dbReference type="PANTHER" id="PTHR31507">
    <property type="entry name" value="PROTEIN CBG15923"/>
    <property type="match status" value="1"/>
</dbReference>
<dbReference type="PROSITE" id="PS50092">
    <property type="entry name" value="TSP1"/>
    <property type="match status" value="1"/>
</dbReference>
<feature type="signal peptide" evidence="1">
    <location>
        <begin position="1"/>
        <end position="21"/>
    </location>
</feature>
<accession>A0A8S1HQ21</accession>
<proteinExistence type="predicted"/>
<evidence type="ECO:0000313" key="2">
    <source>
        <dbReference type="EMBL" id="CAD6197031.1"/>
    </source>
</evidence>
<keyword evidence="3" id="KW-1185">Reference proteome</keyword>
<reference evidence="2" key="1">
    <citation type="submission" date="2020-10" db="EMBL/GenBank/DDBJ databases">
        <authorList>
            <person name="Kikuchi T."/>
        </authorList>
    </citation>
    <scope>NUCLEOTIDE SEQUENCE</scope>
    <source>
        <strain evidence="2">NKZ352</strain>
    </source>
</reference>
<dbReference type="Proteomes" id="UP000835052">
    <property type="component" value="Unassembled WGS sequence"/>
</dbReference>
<protein>
    <recommendedName>
        <fullName evidence="4">TIL domain-containing protein</fullName>
    </recommendedName>
</protein>
<dbReference type="InterPro" id="IPR000884">
    <property type="entry name" value="TSP1_rpt"/>
</dbReference>
<evidence type="ECO:0008006" key="4">
    <source>
        <dbReference type="Google" id="ProtNLM"/>
    </source>
</evidence>
<sequence length="97" mass="10515">MLQKVTLVASLLIIAVQFSRQEDPSWSEWSVVEGATCNETCGSCGRISQSRTCLGGCTCAGEKQRLQPCNSDLCPFGRPTCCEGFEKTIVGNTFQCL</sequence>
<organism evidence="2 3">
    <name type="scientific">Caenorhabditis auriculariae</name>
    <dbReference type="NCBI Taxonomy" id="2777116"/>
    <lineage>
        <taxon>Eukaryota</taxon>
        <taxon>Metazoa</taxon>
        <taxon>Ecdysozoa</taxon>
        <taxon>Nematoda</taxon>
        <taxon>Chromadorea</taxon>
        <taxon>Rhabditida</taxon>
        <taxon>Rhabditina</taxon>
        <taxon>Rhabditomorpha</taxon>
        <taxon>Rhabditoidea</taxon>
        <taxon>Rhabditidae</taxon>
        <taxon>Peloderinae</taxon>
        <taxon>Caenorhabditis</taxon>
    </lineage>
</organism>
<evidence type="ECO:0000256" key="1">
    <source>
        <dbReference type="SAM" id="SignalP"/>
    </source>
</evidence>
<gene>
    <name evidence="2" type="ORF">CAUJ_LOCUS12941</name>
</gene>